<dbReference type="Proteomes" id="UP001189429">
    <property type="component" value="Unassembled WGS sequence"/>
</dbReference>
<protein>
    <submittedName>
        <fullName evidence="3">Uncharacterized protein</fullName>
    </submittedName>
</protein>
<name>A0ABN9VZK6_9DINO</name>
<feature type="transmembrane region" description="Helical" evidence="2">
    <location>
        <begin position="136"/>
        <end position="160"/>
    </location>
</feature>
<evidence type="ECO:0000313" key="3">
    <source>
        <dbReference type="EMBL" id="CAK0879135.1"/>
    </source>
</evidence>
<gene>
    <name evidence="3" type="ORF">PCOR1329_LOCUS62656</name>
</gene>
<feature type="transmembrane region" description="Helical" evidence="2">
    <location>
        <begin position="27"/>
        <end position="60"/>
    </location>
</feature>
<dbReference type="EMBL" id="CAUYUJ010017925">
    <property type="protein sequence ID" value="CAK0879135.1"/>
    <property type="molecule type" value="Genomic_DNA"/>
</dbReference>
<keyword evidence="4" id="KW-1185">Reference proteome</keyword>
<keyword evidence="2" id="KW-0472">Membrane</keyword>
<sequence length="243" mass="25956">MLFSPDVLMPSGPPPQAVLDQRWLWQVLLLFLGITFALRLIGLDIAGALLSGLMLCFGVIMTRDGMQEIAKYALVYAVLCGLNFFFDILPLITELGGRVSRTTEPVTATTDEQGVQQTTYTLTTKTTPFFDMTQGFVYNVQSLAMIMSPICMALGVYLSITAHNEIQRHAPALFEDDFGADFRAQNVAAVAGAVGAGVPPPARANSGAGATLRANGGSAGSSGRSGPTPRDTFEHFQGQGYKL</sequence>
<organism evidence="3 4">
    <name type="scientific">Prorocentrum cordatum</name>
    <dbReference type="NCBI Taxonomy" id="2364126"/>
    <lineage>
        <taxon>Eukaryota</taxon>
        <taxon>Sar</taxon>
        <taxon>Alveolata</taxon>
        <taxon>Dinophyceae</taxon>
        <taxon>Prorocentrales</taxon>
        <taxon>Prorocentraceae</taxon>
        <taxon>Prorocentrum</taxon>
    </lineage>
</organism>
<comment type="caution">
    <text evidence="3">The sequence shown here is derived from an EMBL/GenBank/DDBJ whole genome shotgun (WGS) entry which is preliminary data.</text>
</comment>
<keyword evidence="2" id="KW-1133">Transmembrane helix</keyword>
<proteinExistence type="predicted"/>
<keyword evidence="2" id="KW-0812">Transmembrane</keyword>
<evidence type="ECO:0000256" key="2">
    <source>
        <dbReference type="SAM" id="Phobius"/>
    </source>
</evidence>
<accession>A0ABN9VZK6</accession>
<feature type="region of interest" description="Disordered" evidence="1">
    <location>
        <begin position="202"/>
        <end position="243"/>
    </location>
</feature>
<evidence type="ECO:0000313" key="4">
    <source>
        <dbReference type="Proteomes" id="UP001189429"/>
    </source>
</evidence>
<reference evidence="3" key="1">
    <citation type="submission" date="2023-10" db="EMBL/GenBank/DDBJ databases">
        <authorList>
            <person name="Chen Y."/>
            <person name="Shah S."/>
            <person name="Dougan E. K."/>
            <person name="Thang M."/>
            <person name="Chan C."/>
        </authorList>
    </citation>
    <scope>NUCLEOTIDE SEQUENCE [LARGE SCALE GENOMIC DNA]</scope>
</reference>
<evidence type="ECO:0000256" key="1">
    <source>
        <dbReference type="SAM" id="MobiDB-lite"/>
    </source>
</evidence>
<feature type="transmembrane region" description="Helical" evidence="2">
    <location>
        <begin position="72"/>
        <end position="92"/>
    </location>
</feature>